<evidence type="ECO:0000313" key="1">
    <source>
        <dbReference type="EMBL" id="KKN57764.1"/>
    </source>
</evidence>
<dbReference type="AlphaFoldDB" id="A0A0F9RSS1"/>
<protein>
    <recommendedName>
        <fullName evidence="2">C_GCAxxG_C_C family protein</fullName>
    </recommendedName>
</protein>
<sequence length="187" mass="20854">MINKYSELTNYGRCLKIMGNDLDVKFDEKIKELQEKLPKMTSGANCAELTLTSVLEILGLQDHVYNNLIIPFGGGFGGYKSKRGWMGPCGAVSGGCAATGVILAGKKKMPNELRPMAYFKSSKFATEFENEFGSVVCSQLCGYDLSDPNNFVKYQKNNTWATTCNNFVIWAVDSVRKIMQKELNNWD</sequence>
<gene>
    <name evidence="1" type="ORF">LCGC14_0558910</name>
</gene>
<dbReference type="EMBL" id="LAZR01000790">
    <property type="protein sequence ID" value="KKN57764.1"/>
    <property type="molecule type" value="Genomic_DNA"/>
</dbReference>
<organism evidence="1">
    <name type="scientific">marine sediment metagenome</name>
    <dbReference type="NCBI Taxonomy" id="412755"/>
    <lineage>
        <taxon>unclassified sequences</taxon>
        <taxon>metagenomes</taxon>
        <taxon>ecological metagenomes</taxon>
    </lineage>
</organism>
<name>A0A0F9RSS1_9ZZZZ</name>
<comment type="caution">
    <text evidence="1">The sequence shown here is derived from an EMBL/GenBank/DDBJ whole genome shotgun (WGS) entry which is preliminary data.</text>
</comment>
<evidence type="ECO:0008006" key="2">
    <source>
        <dbReference type="Google" id="ProtNLM"/>
    </source>
</evidence>
<dbReference type="Pfam" id="PF09719">
    <property type="entry name" value="C_GCAxxG_C_C"/>
    <property type="match status" value="1"/>
</dbReference>
<proteinExistence type="predicted"/>
<reference evidence="1" key="1">
    <citation type="journal article" date="2015" name="Nature">
        <title>Complex archaea that bridge the gap between prokaryotes and eukaryotes.</title>
        <authorList>
            <person name="Spang A."/>
            <person name="Saw J.H."/>
            <person name="Jorgensen S.L."/>
            <person name="Zaremba-Niedzwiedzka K."/>
            <person name="Martijn J."/>
            <person name="Lind A.E."/>
            <person name="van Eijk R."/>
            <person name="Schleper C."/>
            <person name="Guy L."/>
            <person name="Ettema T.J."/>
        </authorList>
    </citation>
    <scope>NUCLEOTIDE SEQUENCE</scope>
</reference>
<dbReference type="InterPro" id="IPR010181">
    <property type="entry name" value="CGCAxxGCC_motif"/>
</dbReference>
<accession>A0A0F9RSS1</accession>